<keyword evidence="1" id="KW-0472">Membrane</keyword>
<evidence type="ECO:0000313" key="3">
    <source>
        <dbReference type="Proteomes" id="UP000199229"/>
    </source>
</evidence>
<dbReference type="RefSeq" id="WP_091969310.1">
    <property type="nucleotide sequence ID" value="NZ_FOPM01000003.1"/>
</dbReference>
<dbReference type="STRING" id="582675.SAMN05192565_103242"/>
<evidence type="ECO:0008006" key="4">
    <source>
        <dbReference type="Google" id="ProtNLM"/>
    </source>
</evidence>
<gene>
    <name evidence="2" type="ORF">SAMN05192565_103242</name>
</gene>
<feature type="transmembrane region" description="Helical" evidence="1">
    <location>
        <begin position="45"/>
        <end position="67"/>
    </location>
</feature>
<evidence type="ECO:0000256" key="1">
    <source>
        <dbReference type="SAM" id="Phobius"/>
    </source>
</evidence>
<feature type="transmembrane region" description="Helical" evidence="1">
    <location>
        <begin position="100"/>
        <end position="116"/>
    </location>
</feature>
<reference evidence="3" key="1">
    <citation type="submission" date="2016-10" db="EMBL/GenBank/DDBJ databases">
        <authorList>
            <person name="Varghese N."/>
            <person name="Submissions S."/>
        </authorList>
    </citation>
    <scope>NUCLEOTIDE SEQUENCE [LARGE SCALE GENOMIC DNA]</scope>
    <source>
        <strain evidence="3">Gh-105</strain>
    </source>
</reference>
<keyword evidence="1" id="KW-1133">Transmembrane helix</keyword>
<dbReference type="AlphaFoldDB" id="A0A1I2S5U0"/>
<feature type="transmembrane region" description="Helical" evidence="1">
    <location>
        <begin position="403"/>
        <end position="422"/>
    </location>
</feature>
<evidence type="ECO:0000313" key="2">
    <source>
        <dbReference type="EMBL" id="SFG45426.1"/>
    </source>
</evidence>
<dbReference type="Proteomes" id="UP000199229">
    <property type="component" value="Unassembled WGS sequence"/>
</dbReference>
<proteinExistence type="predicted"/>
<organism evidence="2 3">
    <name type="scientific">Methylobacterium gossipiicola</name>
    <dbReference type="NCBI Taxonomy" id="582675"/>
    <lineage>
        <taxon>Bacteria</taxon>
        <taxon>Pseudomonadati</taxon>
        <taxon>Pseudomonadota</taxon>
        <taxon>Alphaproteobacteria</taxon>
        <taxon>Hyphomicrobiales</taxon>
        <taxon>Methylobacteriaceae</taxon>
        <taxon>Methylobacterium</taxon>
    </lineage>
</organism>
<dbReference type="OrthoDB" id="7237854at2"/>
<feature type="transmembrane region" description="Helical" evidence="1">
    <location>
        <begin position="73"/>
        <end position="93"/>
    </location>
</feature>
<protein>
    <recommendedName>
        <fullName evidence="4">O-antigen ligase like membrane protein</fullName>
    </recommendedName>
</protein>
<keyword evidence="3" id="KW-1185">Reference proteome</keyword>
<feature type="transmembrane region" description="Helical" evidence="1">
    <location>
        <begin position="213"/>
        <end position="235"/>
    </location>
</feature>
<feature type="transmembrane region" description="Helical" evidence="1">
    <location>
        <begin position="276"/>
        <end position="297"/>
    </location>
</feature>
<feature type="transmembrane region" description="Helical" evidence="1">
    <location>
        <begin position="122"/>
        <end position="143"/>
    </location>
</feature>
<accession>A0A1I2S5U0</accession>
<sequence length="435" mass="48280">MRDLAVTMARPISLNPTRPSWLSQAAQGLAMAEASPLLDEARRRWIIRVMTTELFVAAATQKVAVYLGGENQIQFVVVLHIVTLCLLAARGCLRIHGLRLALYLVMMALALVAHAVSQHSAFSIPSMTLFAIIYGLYLFVIPLDRETYLRLLRNFQYATGTAALLVISNWLTQAVGLGMPNIETVIPSKLLFFYYVYIQPIHWGSRWIKPNGIFFLETSFVSQFIAFGLIIEVCFFRRITFLGVLGAGLMSTFGGTGMLLVVLSGVVMLFYLNRALIAALVVALPLAVGGAYGIGLLDNMAKRSDEFSQNGSSANQRFLAPIQTINEAIEGRSFKYFFGIGAGNMPRAMNIAWNPTSKFFREYGMIAFVGWFIFIAYCYFGGGVPFVMGWMMFMQYHLLNGSLLVPLISVYSIIFAAGYVVIQDAGPARRRTLPR</sequence>
<feature type="transmembrane region" description="Helical" evidence="1">
    <location>
        <begin position="366"/>
        <end position="391"/>
    </location>
</feature>
<keyword evidence="1" id="KW-0812">Transmembrane</keyword>
<feature type="transmembrane region" description="Helical" evidence="1">
    <location>
        <begin position="242"/>
        <end position="270"/>
    </location>
</feature>
<name>A0A1I2S5U0_9HYPH</name>
<dbReference type="EMBL" id="FOPM01000003">
    <property type="protein sequence ID" value="SFG45426.1"/>
    <property type="molecule type" value="Genomic_DNA"/>
</dbReference>